<dbReference type="Proteomes" id="UP001060085">
    <property type="component" value="Linkage Group LG01"/>
</dbReference>
<reference evidence="2" key="1">
    <citation type="journal article" date="2023" name="Nat. Plants">
        <title>Single-cell RNA sequencing provides a high-resolution roadmap for understanding the multicellular compartmentation of specialized metabolism.</title>
        <authorList>
            <person name="Sun S."/>
            <person name="Shen X."/>
            <person name="Li Y."/>
            <person name="Li Y."/>
            <person name="Wang S."/>
            <person name="Li R."/>
            <person name="Zhang H."/>
            <person name="Shen G."/>
            <person name="Guo B."/>
            <person name="Wei J."/>
            <person name="Xu J."/>
            <person name="St-Pierre B."/>
            <person name="Chen S."/>
            <person name="Sun C."/>
        </authorList>
    </citation>
    <scope>NUCLEOTIDE SEQUENCE [LARGE SCALE GENOMIC DNA]</scope>
</reference>
<proteinExistence type="predicted"/>
<organism evidence="1 2">
    <name type="scientific">Catharanthus roseus</name>
    <name type="common">Madagascar periwinkle</name>
    <name type="synonym">Vinca rosea</name>
    <dbReference type="NCBI Taxonomy" id="4058"/>
    <lineage>
        <taxon>Eukaryota</taxon>
        <taxon>Viridiplantae</taxon>
        <taxon>Streptophyta</taxon>
        <taxon>Embryophyta</taxon>
        <taxon>Tracheophyta</taxon>
        <taxon>Spermatophyta</taxon>
        <taxon>Magnoliopsida</taxon>
        <taxon>eudicotyledons</taxon>
        <taxon>Gunneridae</taxon>
        <taxon>Pentapetalae</taxon>
        <taxon>asterids</taxon>
        <taxon>lamiids</taxon>
        <taxon>Gentianales</taxon>
        <taxon>Apocynaceae</taxon>
        <taxon>Rauvolfioideae</taxon>
        <taxon>Vinceae</taxon>
        <taxon>Catharanthinae</taxon>
        <taxon>Catharanthus</taxon>
    </lineage>
</organism>
<comment type="caution">
    <text evidence="1">The sequence shown here is derived from an EMBL/GenBank/DDBJ whole genome shotgun (WGS) entry which is preliminary data.</text>
</comment>
<accession>A0ACC0CA20</accession>
<gene>
    <name evidence="1" type="ORF">M9H77_02957</name>
</gene>
<sequence>MSTTIRQIWTMNMLIGHWLSPQQPPSGTSATPLDSLGVKPRVTQTNTVTCTIEATDPGTPTSPLLQDVDLPSHGLPAARLTSAGLSHPAGSVSLVSSVGPSSSGPQRGSHLNHHLIHFLLPLMLLSFIEASGRVDHPAN</sequence>
<name>A0ACC0CA20_CATRO</name>
<protein>
    <submittedName>
        <fullName evidence="1">Uncharacterized protein</fullName>
    </submittedName>
</protein>
<evidence type="ECO:0000313" key="2">
    <source>
        <dbReference type="Proteomes" id="UP001060085"/>
    </source>
</evidence>
<dbReference type="EMBL" id="CM044701">
    <property type="protein sequence ID" value="KAI5681729.1"/>
    <property type="molecule type" value="Genomic_DNA"/>
</dbReference>
<evidence type="ECO:0000313" key="1">
    <source>
        <dbReference type="EMBL" id="KAI5681729.1"/>
    </source>
</evidence>
<keyword evidence="2" id="KW-1185">Reference proteome</keyword>